<keyword evidence="4" id="KW-1185">Reference proteome</keyword>
<evidence type="ECO:0000256" key="2">
    <source>
        <dbReference type="SAM" id="MobiDB-lite"/>
    </source>
</evidence>
<feature type="compositionally biased region" description="Basic residues" evidence="2">
    <location>
        <begin position="27"/>
        <end position="45"/>
    </location>
</feature>
<feature type="compositionally biased region" description="Polar residues" evidence="2">
    <location>
        <begin position="87"/>
        <end position="97"/>
    </location>
</feature>
<accession>A0AAE1RUM5</accession>
<evidence type="ECO:0000313" key="4">
    <source>
        <dbReference type="Proteomes" id="UP001291623"/>
    </source>
</evidence>
<feature type="coiled-coil region" evidence="1">
    <location>
        <begin position="367"/>
        <end position="422"/>
    </location>
</feature>
<dbReference type="AlphaFoldDB" id="A0AAE1RUM5"/>
<dbReference type="Proteomes" id="UP001291623">
    <property type="component" value="Unassembled WGS sequence"/>
</dbReference>
<feature type="compositionally biased region" description="Basic and acidic residues" evidence="2">
    <location>
        <begin position="526"/>
        <end position="540"/>
    </location>
</feature>
<feature type="region of interest" description="Disordered" evidence="2">
    <location>
        <begin position="306"/>
        <end position="337"/>
    </location>
</feature>
<comment type="caution">
    <text evidence="3">The sequence shown here is derived from an EMBL/GenBank/DDBJ whole genome shotgun (WGS) entry which is preliminary data.</text>
</comment>
<name>A0AAE1RUM5_9SOLA</name>
<feature type="compositionally biased region" description="Pro residues" evidence="2">
    <location>
        <begin position="14"/>
        <end position="23"/>
    </location>
</feature>
<gene>
    <name evidence="3" type="ORF">RND71_021118</name>
</gene>
<sequence length="604" mass="69147">MSSTTTLTRKPKWQPTPPPPPTPKILHLPRRTRRKTPKNSTKKKKELCPLEMHEKYYYKGRLESLFDQERVFHGSCSSSLNNPIIVLPNTSNTSTSAQRRERVEEQDQEGGDVAGEGGGAERGKFVEEKWRFQAEMLRAECNFLRMEREFALKKLERNRLQMETTLRSAVQTLISGKKKIFEGKNVNAVLEEEIEDLAEQLEELKKSCKNKNVEVRHCSNFDRKACHLQKRLEKLGGLTDVKALKELQKLAQSTNEIDKESCVSSGHGKSKNTSTDVELLREKMEGLSKGMLDRMEEEYGAILSSTAHSSASTSKRIDSFTDPSSTFSTRQQPSQDMMPIEENKCSGRCKAIVRRIVEQVRAETEQWSQMQEMLQQVRGEMEELQASRNFWENRALDFAHKIQSLQSSVEEWKEKAQAFETKAKDPQCELIATKEDLEKSRTKKAMAHDQREVTSTPNLPLVVSLAKQMEKEKRVLVCRLKEENANQKLQKQRAVETISTKDLPPDSLGKQIEKEKRMFMHRLKENRGANDRSCKPEHSPVGRRKEHSYNSKELGVPKRPPFRDVGNSSPLLVRQNSKAVYLCLALNLDRQMEGSESKANVSLS</sequence>
<dbReference type="EMBL" id="JAVYJV010000011">
    <property type="protein sequence ID" value="KAK4358889.1"/>
    <property type="molecule type" value="Genomic_DNA"/>
</dbReference>
<organism evidence="3 4">
    <name type="scientific">Anisodus tanguticus</name>
    <dbReference type="NCBI Taxonomy" id="243964"/>
    <lineage>
        <taxon>Eukaryota</taxon>
        <taxon>Viridiplantae</taxon>
        <taxon>Streptophyta</taxon>
        <taxon>Embryophyta</taxon>
        <taxon>Tracheophyta</taxon>
        <taxon>Spermatophyta</taxon>
        <taxon>Magnoliopsida</taxon>
        <taxon>eudicotyledons</taxon>
        <taxon>Gunneridae</taxon>
        <taxon>Pentapetalae</taxon>
        <taxon>asterids</taxon>
        <taxon>lamiids</taxon>
        <taxon>Solanales</taxon>
        <taxon>Solanaceae</taxon>
        <taxon>Solanoideae</taxon>
        <taxon>Hyoscyameae</taxon>
        <taxon>Anisodus</taxon>
    </lineage>
</organism>
<dbReference type="PANTHER" id="PTHR35468:SF1">
    <property type="entry name" value="MYOSIN-LIKE PROTEIN"/>
    <property type="match status" value="1"/>
</dbReference>
<protein>
    <submittedName>
        <fullName evidence="3">Uncharacterized protein</fullName>
    </submittedName>
</protein>
<keyword evidence="1" id="KW-0175">Coiled coil</keyword>
<feature type="region of interest" description="Disordered" evidence="2">
    <location>
        <begin position="526"/>
        <end position="569"/>
    </location>
</feature>
<feature type="region of interest" description="Disordered" evidence="2">
    <location>
        <begin position="87"/>
        <end position="120"/>
    </location>
</feature>
<evidence type="ECO:0000256" key="1">
    <source>
        <dbReference type="SAM" id="Coils"/>
    </source>
</evidence>
<feature type="region of interest" description="Disordered" evidence="2">
    <location>
        <begin position="1"/>
        <end position="47"/>
    </location>
</feature>
<evidence type="ECO:0000313" key="3">
    <source>
        <dbReference type="EMBL" id="KAK4358889.1"/>
    </source>
</evidence>
<proteinExistence type="predicted"/>
<reference evidence="3" key="1">
    <citation type="submission" date="2023-12" db="EMBL/GenBank/DDBJ databases">
        <title>Genome assembly of Anisodus tanguticus.</title>
        <authorList>
            <person name="Wang Y.-J."/>
        </authorList>
    </citation>
    <scope>NUCLEOTIDE SEQUENCE</scope>
    <source>
        <strain evidence="3">KB-2021</strain>
        <tissue evidence="3">Leaf</tissue>
    </source>
</reference>
<feature type="coiled-coil region" evidence="1">
    <location>
        <begin position="152"/>
        <end position="214"/>
    </location>
</feature>
<feature type="compositionally biased region" description="Low complexity" evidence="2">
    <location>
        <begin position="306"/>
        <end position="329"/>
    </location>
</feature>
<feature type="region of interest" description="Disordered" evidence="2">
    <location>
        <begin position="256"/>
        <end position="275"/>
    </location>
</feature>
<dbReference type="PANTHER" id="PTHR35468">
    <property type="entry name" value="MYOSIN-LIKE PROTEIN"/>
    <property type="match status" value="1"/>
</dbReference>